<name>A0A382NU84_9ZZZZ</name>
<accession>A0A382NU84</accession>
<gene>
    <name evidence="1" type="ORF">METZ01_LOCUS316912</name>
</gene>
<evidence type="ECO:0000313" key="1">
    <source>
        <dbReference type="EMBL" id="SVC64058.1"/>
    </source>
</evidence>
<proteinExistence type="predicted"/>
<organism evidence="1">
    <name type="scientific">marine metagenome</name>
    <dbReference type="NCBI Taxonomy" id="408172"/>
    <lineage>
        <taxon>unclassified sequences</taxon>
        <taxon>metagenomes</taxon>
        <taxon>ecological metagenomes</taxon>
    </lineage>
</organism>
<protein>
    <submittedName>
        <fullName evidence="1">Uncharacterized protein</fullName>
    </submittedName>
</protein>
<reference evidence="1" key="1">
    <citation type="submission" date="2018-05" db="EMBL/GenBank/DDBJ databases">
        <authorList>
            <person name="Lanie J.A."/>
            <person name="Ng W.-L."/>
            <person name="Kazmierczak K.M."/>
            <person name="Andrzejewski T.M."/>
            <person name="Davidsen T.M."/>
            <person name="Wayne K.J."/>
            <person name="Tettelin H."/>
            <person name="Glass J.I."/>
            <person name="Rusch D."/>
            <person name="Podicherti R."/>
            <person name="Tsui H.-C.T."/>
            <person name="Winkler M.E."/>
        </authorList>
    </citation>
    <scope>NUCLEOTIDE SEQUENCE</scope>
</reference>
<dbReference type="AlphaFoldDB" id="A0A382NU84"/>
<dbReference type="EMBL" id="UINC01102434">
    <property type="protein sequence ID" value="SVC64058.1"/>
    <property type="molecule type" value="Genomic_DNA"/>
</dbReference>
<sequence length="120" mass="13398">MDINSIEKIDQPKTAEARDIKLREASRKMEAAFLTYVFKSLEKTIPKTSISGKSSNNLATMMFSTVMADAVSEQGGIGLGDQIYQSLKEMDELPDFEELKLDDLSNTINTMEFMKTGFGE</sequence>